<dbReference type="InterPro" id="IPR045394">
    <property type="entry name" value="Abhydrolase_dom"/>
</dbReference>
<gene>
    <name evidence="2" type="ORF">UFOPK1495_00701</name>
    <name evidence="3" type="ORF">UFOPK1603_00275</name>
    <name evidence="4" type="ORF">UFOPK1711_00299</name>
    <name evidence="5" type="ORF">UFOPK2143_00124</name>
    <name evidence="6" type="ORF">UFOPK2350_01051</name>
</gene>
<dbReference type="EMBL" id="CAEZTG010000014">
    <property type="protein sequence ID" value="CAB4557211.1"/>
    <property type="molecule type" value="Genomic_DNA"/>
</dbReference>
<dbReference type="EMBL" id="CAEZVV010000003">
    <property type="protein sequence ID" value="CAB4634368.1"/>
    <property type="molecule type" value="Genomic_DNA"/>
</dbReference>
<evidence type="ECO:0000313" key="6">
    <source>
        <dbReference type="EMBL" id="CAB4681436.1"/>
    </source>
</evidence>
<name>A0A6J6JCI2_9ZZZZ</name>
<evidence type="ECO:0000313" key="2">
    <source>
        <dbReference type="EMBL" id="CAB4548821.1"/>
    </source>
</evidence>
<dbReference type="AlphaFoldDB" id="A0A6J6JCI2"/>
<evidence type="ECO:0000313" key="4">
    <source>
        <dbReference type="EMBL" id="CAB4567515.1"/>
    </source>
</evidence>
<dbReference type="EMBL" id="CAEZSU010000060">
    <property type="protein sequence ID" value="CAB4548821.1"/>
    <property type="molecule type" value="Genomic_DNA"/>
</dbReference>
<feature type="domain" description="Alpha/beta hydrolase" evidence="1">
    <location>
        <begin position="62"/>
        <end position="522"/>
    </location>
</feature>
<sequence>MMWALINNGPGGTMRYKSSLRFIAAAVALVTLGGTAAACSSSNDSSSTTTTVFSSPVAEATVKGPVTGGKGFVVLAPSPPQDGQQPTVFDLKTVGYQEDEYFFSGNATAYTSDAPLTADGMWTTRAAGTAPYASRMVVRRPSDPKKFNGTVIVEWLNVTAGLDTAPDWTYLAPEIIRSGFAWVGVSAQRVGIEGGGMSLGIDRVLKSFDPARYSSLSHPGDNYSYDIFSQAGAAVRRNSSTVLGDLKLKNVIGMGESQSASRLTTYVNAVAPTANVFDGYFVHSRSGNAAPLSVDPLPAVTPVLGTTIRTDFGKPVLTFSAETDVAGARGYVKARQPDTDTFRGWEATGTAHADYYNLGGGGFDTGDGKNDITYFNSMMAPPKSVYDNLITCADGINTGPHTYILRAALRDLNLWITKNQIPASQPRLEVDAAGTGYNVDELGIAKGGIRTPHVDVPIAVLTGLGQKGNAFCSLFGGTVPLTSTALTAKYGTHDAFVAKFTEATKNAAKAGAILNDDVDHLIAAAKASKVLQ</sequence>
<dbReference type="EMBL" id="CAEZTR010000011">
    <property type="protein sequence ID" value="CAB4567515.1"/>
    <property type="molecule type" value="Genomic_DNA"/>
</dbReference>
<evidence type="ECO:0000313" key="5">
    <source>
        <dbReference type="EMBL" id="CAB4634368.1"/>
    </source>
</evidence>
<evidence type="ECO:0000313" key="3">
    <source>
        <dbReference type="EMBL" id="CAB4557211.1"/>
    </source>
</evidence>
<organism evidence="5">
    <name type="scientific">freshwater metagenome</name>
    <dbReference type="NCBI Taxonomy" id="449393"/>
    <lineage>
        <taxon>unclassified sequences</taxon>
        <taxon>metagenomes</taxon>
        <taxon>ecological metagenomes</taxon>
    </lineage>
</organism>
<accession>A0A6J6JCI2</accession>
<reference evidence="5" key="1">
    <citation type="submission" date="2020-05" db="EMBL/GenBank/DDBJ databases">
        <authorList>
            <person name="Chiriac C."/>
            <person name="Salcher M."/>
            <person name="Ghai R."/>
            <person name="Kavagutti S V."/>
        </authorList>
    </citation>
    <scope>NUCLEOTIDE SEQUENCE</scope>
</reference>
<dbReference type="Pfam" id="PF20091">
    <property type="entry name" value="Abhydrolase_10"/>
    <property type="match status" value="1"/>
</dbReference>
<protein>
    <submittedName>
        <fullName evidence="5">Unannotated protein</fullName>
    </submittedName>
</protein>
<evidence type="ECO:0000259" key="1">
    <source>
        <dbReference type="Pfam" id="PF20091"/>
    </source>
</evidence>
<proteinExistence type="predicted"/>
<dbReference type="EMBL" id="CAEZXE010000087">
    <property type="protein sequence ID" value="CAB4681436.1"/>
    <property type="molecule type" value="Genomic_DNA"/>
</dbReference>